<dbReference type="PANTHER" id="PTHR33908">
    <property type="entry name" value="MANNOSYLTRANSFERASE YKCB-RELATED"/>
    <property type="match status" value="1"/>
</dbReference>
<dbReference type="GO" id="GO:0009103">
    <property type="term" value="P:lipopolysaccharide biosynthetic process"/>
    <property type="evidence" value="ECO:0007669"/>
    <property type="project" value="UniProtKB-ARBA"/>
</dbReference>
<name>A0A3G9JRL0_MICVR</name>
<protein>
    <recommendedName>
        <fullName evidence="9">Glycosyltransferase RgtA/B/C/D-like domain-containing protein</fullName>
    </recommendedName>
</protein>
<dbReference type="InterPro" id="IPR050297">
    <property type="entry name" value="LipidA_mod_glycosyltrf_83"/>
</dbReference>
<reference evidence="10 11" key="1">
    <citation type="submission" date="2018-11" db="EMBL/GenBank/DDBJ databases">
        <title>Complete genome sequence of Microcystis aeruginosa NIES-102.</title>
        <authorList>
            <person name="Yamaguchi H."/>
            <person name="Suzuki S."/>
            <person name="Kawachi M."/>
        </authorList>
    </citation>
    <scope>NUCLEOTIDE SEQUENCE [LARGE SCALE GENOMIC DNA]</scope>
    <source>
        <strain evidence="10 11">NIES-102</strain>
    </source>
</reference>
<evidence type="ECO:0000256" key="8">
    <source>
        <dbReference type="SAM" id="Phobius"/>
    </source>
</evidence>
<dbReference type="KEGG" id="mvz:myaer102_52980"/>
<evidence type="ECO:0000313" key="10">
    <source>
        <dbReference type="EMBL" id="BBH42638.1"/>
    </source>
</evidence>
<feature type="transmembrane region" description="Helical" evidence="8">
    <location>
        <begin position="171"/>
        <end position="189"/>
    </location>
</feature>
<sequence>MSLKPQSLRTKKRFSINVLLIIVILSLSIFLRFFELSQKPYTTDEVRTLLSSSGYTSQELISQSFNGQILTVKDLNKYQDFASEKTDKDTIYALTQQDVSPPLYFILLRYWMKFWGNSVLVTRGLSVLIGLLLLPVVYWLSLELFSSSIVGWMTVCLIAVSPFHMINSQEIRSYSLFSLAIILSSLALLRSLRSNNNFNWLGYGLTLALGIYSHVNFIFVYFAQTVYVIVTQKFKFNKSILNHILASTILFVSFFPWILVITRDWSDIKSRIAWLNNFQISVLERILTIIFNISTVLVDFNNQFNFKNPLPYLIFIIIIYSFWFMYRKAPFHTFLFIALLVIIPGLSQIIPDFLQGGRRTIYSRYLTPSYIGVSLSVAYLLASKAFHGVEKPLKRRLWQLISIAIISLGIFSSLAIAKSPTGRTQGIVPIMNLQIAEVINKSPNVLVITDDLYYRVLALTHLLNSDVYLQVVYGENQKELEEKLSKLEQIGSKFDNIFLYIPSDQLIQQIETNGYNTQLIVSDKDKKRYWLYKITK</sequence>
<keyword evidence="5 8" id="KW-0812">Transmembrane</keyword>
<evidence type="ECO:0000256" key="5">
    <source>
        <dbReference type="ARBA" id="ARBA00022692"/>
    </source>
</evidence>
<keyword evidence="7 8" id="KW-0472">Membrane</keyword>
<keyword evidence="3" id="KW-0328">Glycosyltransferase</keyword>
<evidence type="ECO:0000313" key="11">
    <source>
        <dbReference type="Proteomes" id="UP000278152"/>
    </source>
</evidence>
<dbReference type="EMBL" id="AP019314">
    <property type="protein sequence ID" value="BBH42638.1"/>
    <property type="molecule type" value="Genomic_DNA"/>
</dbReference>
<keyword evidence="2" id="KW-1003">Cell membrane</keyword>
<accession>A0A3G9JRL0</accession>
<feature type="transmembrane region" description="Helical" evidence="8">
    <location>
        <begin position="201"/>
        <end position="223"/>
    </location>
</feature>
<dbReference type="GO" id="GO:0005886">
    <property type="term" value="C:plasma membrane"/>
    <property type="evidence" value="ECO:0007669"/>
    <property type="project" value="UniProtKB-SubCell"/>
</dbReference>
<dbReference type="AlphaFoldDB" id="A0A3G9JRL0"/>
<dbReference type="GO" id="GO:0016763">
    <property type="term" value="F:pentosyltransferase activity"/>
    <property type="evidence" value="ECO:0007669"/>
    <property type="project" value="TreeGrafter"/>
</dbReference>
<feature type="transmembrane region" description="Helical" evidence="8">
    <location>
        <begin position="398"/>
        <end position="417"/>
    </location>
</feature>
<comment type="subcellular location">
    <subcellularLocation>
        <location evidence="1">Cell membrane</location>
        <topology evidence="1">Multi-pass membrane protein</topology>
    </subcellularLocation>
</comment>
<proteinExistence type="predicted"/>
<dbReference type="RefSeq" id="WP_125732483.1">
    <property type="nucleotide sequence ID" value="NZ_AP019314.1"/>
</dbReference>
<gene>
    <name evidence="10" type="ORF">myaer102_52980</name>
</gene>
<dbReference type="Pfam" id="PF13231">
    <property type="entry name" value="PMT_2"/>
    <property type="match status" value="1"/>
</dbReference>
<feature type="transmembrane region" description="Helical" evidence="8">
    <location>
        <begin position="333"/>
        <end position="350"/>
    </location>
</feature>
<feature type="transmembrane region" description="Helical" evidence="8">
    <location>
        <begin position="370"/>
        <end position="386"/>
    </location>
</feature>
<evidence type="ECO:0000256" key="3">
    <source>
        <dbReference type="ARBA" id="ARBA00022676"/>
    </source>
</evidence>
<feature type="transmembrane region" description="Helical" evidence="8">
    <location>
        <begin position="282"/>
        <end position="298"/>
    </location>
</feature>
<dbReference type="InterPro" id="IPR038731">
    <property type="entry name" value="RgtA/B/C-like"/>
</dbReference>
<feature type="transmembrane region" description="Helical" evidence="8">
    <location>
        <begin position="243"/>
        <end position="261"/>
    </location>
</feature>
<dbReference type="Proteomes" id="UP000278152">
    <property type="component" value="Chromosome"/>
</dbReference>
<keyword evidence="4" id="KW-0808">Transferase</keyword>
<feature type="domain" description="Glycosyltransferase RgtA/B/C/D-like" evidence="9">
    <location>
        <begin position="100"/>
        <end position="258"/>
    </location>
</feature>
<evidence type="ECO:0000256" key="6">
    <source>
        <dbReference type="ARBA" id="ARBA00022989"/>
    </source>
</evidence>
<evidence type="ECO:0000259" key="9">
    <source>
        <dbReference type="Pfam" id="PF13231"/>
    </source>
</evidence>
<evidence type="ECO:0000256" key="4">
    <source>
        <dbReference type="ARBA" id="ARBA00022679"/>
    </source>
</evidence>
<dbReference type="PANTHER" id="PTHR33908:SF11">
    <property type="entry name" value="MEMBRANE PROTEIN"/>
    <property type="match status" value="1"/>
</dbReference>
<feature type="transmembrane region" description="Helical" evidence="8">
    <location>
        <begin position="310"/>
        <end position="326"/>
    </location>
</feature>
<evidence type="ECO:0000256" key="1">
    <source>
        <dbReference type="ARBA" id="ARBA00004651"/>
    </source>
</evidence>
<evidence type="ECO:0000256" key="2">
    <source>
        <dbReference type="ARBA" id="ARBA00022475"/>
    </source>
</evidence>
<feature type="transmembrane region" description="Helical" evidence="8">
    <location>
        <begin position="144"/>
        <end position="165"/>
    </location>
</feature>
<organism evidence="10 11">
    <name type="scientific">Microcystis viridis NIES-102</name>
    <dbReference type="NCBI Taxonomy" id="213615"/>
    <lineage>
        <taxon>Bacteria</taxon>
        <taxon>Bacillati</taxon>
        <taxon>Cyanobacteriota</taxon>
        <taxon>Cyanophyceae</taxon>
        <taxon>Oscillatoriophycideae</taxon>
        <taxon>Chroococcales</taxon>
        <taxon>Microcystaceae</taxon>
        <taxon>Microcystis</taxon>
    </lineage>
</organism>
<feature type="transmembrane region" description="Helical" evidence="8">
    <location>
        <begin position="114"/>
        <end position="137"/>
    </location>
</feature>
<evidence type="ECO:0000256" key="7">
    <source>
        <dbReference type="ARBA" id="ARBA00023136"/>
    </source>
</evidence>
<feature type="transmembrane region" description="Helical" evidence="8">
    <location>
        <begin position="14"/>
        <end position="34"/>
    </location>
</feature>
<keyword evidence="6 8" id="KW-1133">Transmembrane helix</keyword>